<accession>A0ABT7Z6L1</accession>
<evidence type="ECO:0000313" key="1">
    <source>
        <dbReference type="EMBL" id="MDN3294912.1"/>
    </source>
</evidence>
<comment type="caution">
    <text evidence="1">The sequence shown here is derived from an EMBL/GenBank/DDBJ whole genome shotgun (WGS) entry which is preliminary data.</text>
</comment>
<proteinExistence type="predicted"/>
<organism evidence="1 2">
    <name type="scientific">Streptomyces ficellus</name>
    <dbReference type="NCBI Taxonomy" id="1977088"/>
    <lineage>
        <taxon>Bacteria</taxon>
        <taxon>Bacillati</taxon>
        <taxon>Actinomycetota</taxon>
        <taxon>Actinomycetes</taxon>
        <taxon>Kitasatosporales</taxon>
        <taxon>Streptomycetaceae</taxon>
        <taxon>Streptomyces</taxon>
    </lineage>
</organism>
<dbReference type="EMBL" id="JAUEPL010000015">
    <property type="protein sequence ID" value="MDN3294912.1"/>
    <property type="molecule type" value="Genomic_DNA"/>
</dbReference>
<keyword evidence="2" id="KW-1185">Reference proteome</keyword>
<dbReference type="Proteomes" id="UP001174050">
    <property type="component" value="Unassembled WGS sequence"/>
</dbReference>
<gene>
    <name evidence="1" type="ORF">QWM81_12790</name>
</gene>
<sequence>MLTTRRRVQTELRVLLTDRRPENQLPSDNPTLLDNLRPSSVPTDLAIEVMAEALAKRLPATASAWCWLLHDLAAHPGDMARIRAEATTRHGIR</sequence>
<evidence type="ECO:0000313" key="2">
    <source>
        <dbReference type="Proteomes" id="UP001174050"/>
    </source>
</evidence>
<name>A0ABT7Z6L1_9ACTN</name>
<dbReference type="RefSeq" id="WP_290112013.1">
    <property type="nucleotide sequence ID" value="NZ_JAUEPL010000015.1"/>
</dbReference>
<protein>
    <recommendedName>
        <fullName evidence="3">Cytochrome P450</fullName>
    </recommendedName>
</protein>
<evidence type="ECO:0008006" key="3">
    <source>
        <dbReference type="Google" id="ProtNLM"/>
    </source>
</evidence>
<reference evidence="1" key="1">
    <citation type="submission" date="2023-06" db="EMBL/GenBank/DDBJ databases">
        <title>WGS-Sequencing of Streptomyces ficellus isolate 21 collected from sand in Gara Djebilet Iron Mine in Algeria.</title>
        <authorList>
            <person name="Zegers G.P."/>
            <person name="Gomez A."/>
            <person name="Gueddou A."/>
            <person name="Zahara A.F."/>
            <person name="Worth M."/>
            <person name="Sevigny J.L."/>
            <person name="Tisa L."/>
        </authorList>
    </citation>
    <scope>NUCLEOTIDE SEQUENCE</scope>
    <source>
        <strain evidence="1">AS11</strain>
    </source>
</reference>